<accession>A0A2U3K6C8</accession>
<dbReference type="SUPFAM" id="SSF53474">
    <property type="entry name" value="alpha/beta-Hydrolases"/>
    <property type="match status" value="1"/>
</dbReference>
<dbReference type="Proteomes" id="UP000238701">
    <property type="component" value="Unassembled WGS sequence"/>
</dbReference>
<dbReference type="Gene3D" id="3.40.50.1820">
    <property type="entry name" value="alpha/beta hydrolase"/>
    <property type="match status" value="1"/>
</dbReference>
<organism evidence="1 2">
    <name type="scientific">Candidatus Sulfotelmatobacter kueseliae</name>
    <dbReference type="NCBI Taxonomy" id="2042962"/>
    <lineage>
        <taxon>Bacteria</taxon>
        <taxon>Pseudomonadati</taxon>
        <taxon>Acidobacteriota</taxon>
        <taxon>Terriglobia</taxon>
        <taxon>Terriglobales</taxon>
        <taxon>Candidatus Korobacteraceae</taxon>
        <taxon>Candidatus Sulfotelmatobacter</taxon>
    </lineage>
</organism>
<dbReference type="EMBL" id="OMOD01000045">
    <property type="protein sequence ID" value="SPF35110.1"/>
    <property type="molecule type" value="Genomic_DNA"/>
</dbReference>
<gene>
    <name evidence="1" type="ORF">SBA1_1390014</name>
</gene>
<dbReference type="InterPro" id="IPR029058">
    <property type="entry name" value="AB_hydrolase_fold"/>
</dbReference>
<evidence type="ECO:0000313" key="2">
    <source>
        <dbReference type="Proteomes" id="UP000238701"/>
    </source>
</evidence>
<sequence>MEGTEIAMRPVALFAVCVILLSRPVTASTEQYRTYVTPTSTETMLGPCEYELTLRDASKPVSAVLVIIERGWQVGNLYFDPEVASFAERHDLALVLARHCRAKTEGPNKEEDMDIIPAHGIGRALLQSLNQFAQQSHHPELAESKLILFSFSGGGSMVARMVAYAPDRMLAAIEYAPGHWDPIGIDTVKLPEAALSVPQFIIANGADNICGTQRPYAYFRRYHDRAAMTFMIQNRVPHCCVMNVTHIVLLWLEDVIEQRSPSATTKQLLPIDRRKAWQGFIELENSGVMDGWKEPVWNVVDAWTKPYASSVPTSTQDAGWLPSKRFAEAWLTFEKTREHPITRLE</sequence>
<reference evidence="2" key="1">
    <citation type="submission" date="2018-02" db="EMBL/GenBank/DDBJ databases">
        <authorList>
            <person name="Hausmann B."/>
        </authorList>
    </citation>
    <scope>NUCLEOTIDE SEQUENCE [LARGE SCALE GENOMIC DNA]</scope>
    <source>
        <strain evidence="2">Peat soil MAG SbA1</strain>
    </source>
</reference>
<evidence type="ECO:0000313" key="1">
    <source>
        <dbReference type="EMBL" id="SPF35110.1"/>
    </source>
</evidence>
<protein>
    <submittedName>
        <fullName evidence="1">Uncharacterized protein</fullName>
    </submittedName>
</protein>
<name>A0A2U3K6C8_9BACT</name>
<proteinExistence type="predicted"/>
<dbReference type="AlphaFoldDB" id="A0A2U3K6C8"/>